<keyword evidence="2" id="KW-1185">Reference proteome</keyword>
<proteinExistence type="predicted"/>
<accession>A0A9N9CDV1</accession>
<sequence>MIVALKCLDNSHMFEEFYRSEIPDLFKQLIDNCCDTIPINQPSASVLLELFNNWMAELNDPDSELNVQIKNAKTENITFMQFKTHSEAFYTKVIQLFKLTKI</sequence>
<protein>
    <submittedName>
        <fullName evidence="1">6117_t:CDS:1</fullName>
    </submittedName>
</protein>
<evidence type="ECO:0000313" key="1">
    <source>
        <dbReference type="EMBL" id="CAG8597857.1"/>
    </source>
</evidence>
<dbReference type="Proteomes" id="UP000789405">
    <property type="component" value="Unassembled WGS sequence"/>
</dbReference>
<dbReference type="EMBL" id="CAJVPY010003659">
    <property type="protein sequence ID" value="CAG8597857.1"/>
    <property type="molecule type" value="Genomic_DNA"/>
</dbReference>
<gene>
    <name evidence="1" type="ORF">DERYTH_LOCUS7490</name>
</gene>
<organism evidence="1 2">
    <name type="scientific">Dentiscutata erythropus</name>
    <dbReference type="NCBI Taxonomy" id="1348616"/>
    <lineage>
        <taxon>Eukaryota</taxon>
        <taxon>Fungi</taxon>
        <taxon>Fungi incertae sedis</taxon>
        <taxon>Mucoromycota</taxon>
        <taxon>Glomeromycotina</taxon>
        <taxon>Glomeromycetes</taxon>
        <taxon>Diversisporales</taxon>
        <taxon>Gigasporaceae</taxon>
        <taxon>Dentiscutata</taxon>
    </lineage>
</organism>
<evidence type="ECO:0000313" key="2">
    <source>
        <dbReference type="Proteomes" id="UP000789405"/>
    </source>
</evidence>
<comment type="caution">
    <text evidence="1">The sequence shown here is derived from an EMBL/GenBank/DDBJ whole genome shotgun (WGS) entry which is preliminary data.</text>
</comment>
<reference evidence="1" key="1">
    <citation type="submission" date="2021-06" db="EMBL/GenBank/DDBJ databases">
        <authorList>
            <person name="Kallberg Y."/>
            <person name="Tangrot J."/>
            <person name="Rosling A."/>
        </authorList>
    </citation>
    <scope>NUCLEOTIDE SEQUENCE</scope>
    <source>
        <strain evidence="1">MA453B</strain>
    </source>
</reference>
<dbReference type="OrthoDB" id="2403434at2759"/>
<dbReference type="AlphaFoldDB" id="A0A9N9CDV1"/>
<name>A0A9N9CDV1_9GLOM</name>